<keyword evidence="5" id="KW-0732">Signal</keyword>
<feature type="domain" description="Metallo-beta-lactamase" evidence="6">
    <location>
        <begin position="53"/>
        <end position="243"/>
    </location>
</feature>
<dbReference type="EC" id="3.5.2.6" evidence="7"/>
<dbReference type="RefSeq" id="WP_302041614.1">
    <property type="nucleotide sequence ID" value="NZ_JAUKPO010000037.1"/>
</dbReference>
<evidence type="ECO:0000256" key="2">
    <source>
        <dbReference type="ARBA" id="ARBA00022723"/>
    </source>
</evidence>
<protein>
    <submittedName>
        <fullName evidence="7">Subclass B3 metallo-beta-lactamase</fullName>
        <ecNumber evidence="7">3.5.2.6</ecNumber>
    </submittedName>
</protein>
<organism evidence="7 8">
    <name type="scientific">Rhodocytophaga aerolata</name>
    <dbReference type="NCBI Taxonomy" id="455078"/>
    <lineage>
        <taxon>Bacteria</taxon>
        <taxon>Pseudomonadati</taxon>
        <taxon>Bacteroidota</taxon>
        <taxon>Cytophagia</taxon>
        <taxon>Cytophagales</taxon>
        <taxon>Rhodocytophagaceae</taxon>
        <taxon>Rhodocytophaga</taxon>
    </lineage>
</organism>
<dbReference type="Pfam" id="PF00753">
    <property type="entry name" value="Lactamase_B"/>
    <property type="match status" value="1"/>
</dbReference>
<dbReference type="PANTHER" id="PTHR46233">
    <property type="entry name" value="HYDROXYACYLGLUTATHIONE HYDROLASE GLOC"/>
    <property type="match status" value="1"/>
</dbReference>
<accession>A0ABT8RFQ8</accession>
<dbReference type="NCBIfam" id="NF033105">
    <property type="entry name" value="bla_subclass_B3"/>
    <property type="match status" value="1"/>
</dbReference>
<dbReference type="Proteomes" id="UP001168528">
    <property type="component" value="Unassembled WGS sequence"/>
</dbReference>
<evidence type="ECO:0000256" key="1">
    <source>
        <dbReference type="ARBA" id="ARBA00001947"/>
    </source>
</evidence>
<keyword evidence="8" id="KW-1185">Reference proteome</keyword>
<evidence type="ECO:0000259" key="6">
    <source>
        <dbReference type="SMART" id="SM00849"/>
    </source>
</evidence>
<keyword evidence="3 7" id="KW-0378">Hydrolase</keyword>
<dbReference type="Gene3D" id="3.60.15.10">
    <property type="entry name" value="Ribonuclease Z/Hydroxyacylglutathione hydrolase-like"/>
    <property type="match status" value="1"/>
</dbReference>
<evidence type="ECO:0000256" key="5">
    <source>
        <dbReference type="SAM" id="SignalP"/>
    </source>
</evidence>
<dbReference type="InterPro" id="IPR036866">
    <property type="entry name" value="RibonucZ/Hydroxyglut_hydro"/>
</dbReference>
<feature type="chain" id="PRO_5045605532" evidence="5">
    <location>
        <begin position="21"/>
        <end position="288"/>
    </location>
</feature>
<dbReference type="PANTHER" id="PTHR46233:SF3">
    <property type="entry name" value="HYDROXYACYLGLUTATHIONE HYDROLASE GLOC"/>
    <property type="match status" value="1"/>
</dbReference>
<dbReference type="GO" id="GO:0008800">
    <property type="term" value="F:beta-lactamase activity"/>
    <property type="evidence" value="ECO:0007669"/>
    <property type="project" value="UniProtKB-EC"/>
</dbReference>
<sequence>MLKTLILFINLSILCFEALAQQVIEPKSTPREWSTPYPPFQIAGNLYYVGTYDLACYLITTPEGSILINTGLASSQPLIKASIESLGFQFSAIKILLTTQAHYDHLGAMAAIKKITRAQMMINAKDAAVLEDGGKSDYALGGQTSTFEPLQAERLLQDGDTVTLGDMQLVMLDHPGHTKGSCSFLFNVKDDQRTYRVLIANMPTIVTDKDFTQIPEYPDIAKDYAYTLNEMKKLSFDIWLSSHTSQFSLHSKHKPNQSYNPAVFIDQKGYQAAINNLQKEFLSKRKAK</sequence>
<dbReference type="NCBIfam" id="NF012229">
    <property type="entry name" value="bla_class_B_core"/>
    <property type="match status" value="1"/>
</dbReference>
<evidence type="ECO:0000256" key="4">
    <source>
        <dbReference type="ARBA" id="ARBA00022833"/>
    </source>
</evidence>
<comment type="cofactor">
    <cofactor evidence="1">
        <name>Zn(2+)</name>
        <dbReference type="ChEBI" id="CHEBI:29105"/>
    </cofactor>
</comment>
<keyword evidence="4" id="KW-0862">Zinc</keyword>
<keyword evidence="2" id="KW-0479">Metal-binding</keyword>
<gene>
    <name evidence="7" type="primary">bla</name>
    <name evidence="7" type="ORF">Q0590_31360</name>
</gene>
<proteinExistence type="predicted"/>
<dbReference type="SUPFAM" id="SSF56281">
    <property type="entry name" value="Metallo-hydrolase/oxidoreductase"/>
    <property type="match status" value="1"/>
</dbReference>
<name>A0ABT8RFQ8_9BACT</name>
<feature type="signal peptide" evidence="5">
    <location>
        <begin position="1"/>
        <end position="20"/>
    </location>
</feature>
<comment type="caution">
    <text evidence="7">The sequence shown here is derived from an EMBL/GenBank/DDBJ whole genome shotgun (WGS) entry which is preliminary data.</text>
</comment>
<reference evidence="7" key="1">
    <citation type="submission" date="2023-07" db="EMBL/GenBank/DDBJ databases">
        <title>The genome sequence of Rhodocytophaga aerolata KACC 12507.</title>
        <authorList>
            <person name="Zhang X."/>
        </authorList>
    </citation>
    <scope>NUCLEOTIDE SEQUENCE</scope>
    <source>
        <strain evidence="7">KACC 12507</strain>
    </source>
</reference>
<evidence type="ECO:0000256" key="3">
    <source>
        <dbReference type="ARBA" id="ARBA00022801"/>
    </source>
</evidence>
<dbReference type="EMBL" id="JAUKPO010000037">
    <property type="protein sequence ID" value="MDO1450814.1"/>
    <property type="molecule type" value="Genomic_DNA"/>
</dbReference>
<evidence type="ECO:0000313" key="8">
    <source>
        <dbReference type="Proteomes" id="UP001168528"/>
    </source>
</evidence>
<dbReference type="InterPro" id="IPR001279">
    <property type="entry name" value="Metallo-B-lactamas"/>
</dbReference>
<dbReference type="InterPro" id="IPR051453">
    <property type="entry name" value="MBL_Glyoxalase_II"/>
</dbReference>
<dbReference type="SMART" id="SM00849">
    <property type="entry name" value="Lactamase_B"/>
    <property type="match status" value="1"/>
</dbReference>
<evidence type="ECO:0000313" key="7">
    <source>
        <dbReference type="EMBL" id="MDO1450814.1"/>
    </source>
</evidence>